<dbReference type="PANTHER" id="PTHR20932:SF8">
    <property type="entry name" value="LD22649P"/>
    <property type="match status" value="1"/>
</dbReference>
<evidence type="ECO:0000259" key="1">
    <source>
        <dbReference type="Pfam" id="PF01476"/>
    </source>
</evidence>
<protein>
    <recommendedName>
        <fullName evidence="1">LysM domain-containing protein</fullName>
    </recommendedName>
</protein>
<sequence length="133" mass="15894">MQETPTPEITDEQIQQFQNKHYFEHQIKGDTLQGLAIKYNLTPEAIRKFNNLTTNEIYYLKSIIIPNQSSYDSQEKVIDQCSFQKIFMLEYMLNTILDSKDRCEKVAKYYLEISDWDLNKAIQEYKEDQSFDK</sequence>
<accession>A0A8S1Q5Y4</accession>
<organism evidence="2 3">
    <name type="scientific">Paramecium sonneborni</name>
    <dbReference type="NCBI Taxonomy" id="65129"/>
    <lineage>
        <taxon>Eukaryota</taxon>
        <taxon>Sar</taxon>
        <taxon>Alveolata</taxon>
        <taxon>Ciliophora</taxon>
        <taxon>Intramacronucleata</taxon>
        <taxon>Oligohymenophorea</taxon>
        <taxon>Peniculida</taxon>
        <taxon>Parameciidae</taxon>
        <taxon>Paramecium</taxon>
    </lineage>
</organism>
<dbReference type="InterPro" id="IPR045030">
    <property type="entry name" value="LYSM1-4"/>
</dbReference>
<gene>
    <name evidence="2" type="ORF">PSON_ATCC_30995.1.T0960055</name>
</gene>
<name>A0A8S1Q5Y4_9CILI</name>
<reference evidence="2" key="1">
    <citation type="submission" date="2021-01" db="EMBL/GenBank/DDBJ databases">
        <authorList>
            <consortium name="Genoscope - CEA"/>
            <person name="William W."/>
        </authorList>
    </citation>
    <scope>NUCLEOTIDE SEQUENCE</scope>
</reference>
<dbReference type="EMBL" id="CAJJDN010000096">
    <property type="protein sequence ID" value="CAD8110574.1"/>
    <property type="molecule type" value="Genomic_DNA"/>
</dbReference>
<dbReference type="Pfam" id="PF14555">
    <property type="entry name" value="UBA_4"/>
    <property type="match status" value="1"/>
</dbReference>
<dbReference type="AlphaFoldDB" id="A0A8S1Q5Y4"/>
<dbReference type="OrthoDB" id="2107166at2759"/>
<feature type="domain" description="LysM" evidence="1">
    <location>
        <begin position="28"/>
        <end position="65"/>
    </location>
</feature>
<dbReference type="Pfam" id="PF01476">
    <property type="entry name" value="LysM"/>
    <property type="match status" value="1"/>
</dbReference>
<evidence type="ECO:0000313" key="3">
    <source>
        <dbReference type="Proteomes" id="UP000692954"/>
    </source>
</evidence>
<comment type="caution">
    <text evidence="2">The sequence shown here is derived from an EMBL/GenBank/DDBJ whole genome shotgun (WGS) entry which is preliminary data.</text>
</comment>
<dbReference type="PANTHER" id="PTHR20932">
    <property type="entry name" value="LYSM AND PUTATIVE PEPTIDOGLYCAN-BINDING DOMAIN-CONTAINING PROTEIN"/>
    <property type="match status" value="1"/>
</dbReference>
<proteinExistence type="predicted"/>
<evidence type="ECO:0000313" key="2">
    <source>
        <dbReference type="EMBL" id="CAD8110574.1"/>
    </source>
</evidence>
<keyword evidence="3" id="KW-1185">Reference proteome</keyword>
<dbReference type="Proteomes" id="UP000692954">
    <property type="component" value="Unassembled WGS sequence"/>
</dbReference>
<dbReference type="CDD" id="cd00118">
    <property type="entry name" value="LysM"/>
    <property type="match status" value="1"/>
</dbReference>
<dbReference type="CDD" id="cd14273">
    <property type="entry name" value="UBA_TAP-C_like"/>
    <property type="match status" value="1"/>
</dbReference>
<dbReference type="InterPro" id="IPR018392">
    <property type="entry name" value="LysM"/>
</dbReference>